<keyword evidence="3" id="KW-1185">Reference proteome</keyword>
<dbReference type="Proteomes" id="UP000001542">
    <property type="component" value="Unassembled WGS sequence"/>
</dbReference>
<dbReference type="VEuPathDB" id="TrichDB:TVAGG3_0385380"/>
<proteinExistence type="predicted"/>
<name>A2DQ60_TRIV3</name>
<feature type="compositionally biased region" description="Basic and acidic residues" evidence="1">
    <location>
        <begin position="1135"/>
        <end position="1153"/>
    </location>
</feature>
<dbReference type="VEuPathDB" id="TrichDB:TVAG_494290"/>
<sequence length="1199" mass="136278">MIEKSLNMLHYKIDRVVISPNGATSLHLPKISPLFAIHQNKPNANVVTFPLPAGNIQTLQEKTTDHGYDPDGTKLLISRPHNRVDDLPYIFNLQNKPITDFPAHVFGLACSENGKIMAVSVDQSVWIWQQLPEQPNGIGWWIDLTADQRFGININANHYLTQQGRAYHGFMKPRQSFTLHPAIAPTLPSNSAVSYQDLALFDNPDEGKGVVCLTAVLPPSRPFDTLYLFVSICKFKYSYTPTFERAEVMLPIMEGAGGPCIFWSLCCRIAVVAVSRSVVILTRELRVIRIIPIDEIFASKNAMVANVAWSCTGQFFVITSTNGEVCAITRSGKNMHHQMCDLAPFQRGKDVPLMLTGDSKDPSIFVVYTREKFRVLKINTDLIPQTIENLMSLHFPFGDVAELYDPAVASMRECGYTRIENFVRLIYLTDLFRIFPLYSPLRYHLIMIFDEVTTKLLEDGEDLYAFLFARCIFRLTDHKVPIYDIVVERLECGEKQRDQILGWIMRGEGDRKDWVVSLDNNPTTIFYYGMKNDDEERLNMSKPEARRNADLPLITKKIKKLVFEGSYTDLNEIDVDMRVILELMIMLGCIDRAIVVARHKSIASDPLNLFNRIIALFPDSPELIFRALVYCLQLASPDDDQMRANCIKALLNMLKAAVVDSMPTSTRPRLMPLSNLCMIEESLEVIVPRTQEDLKDFAVITALAFCAADYKNIALYINGRSKLIPEKIREPLRELFGLIWFIRWRQTAIKETARVKHANDATLRLLAFPEFVNKKVAMSQINNAGPRAFSPEAYALYVDGSRNFEDDPAFPSYMAECTNRLREGALRDVQEYAIKLGERSPKDLPKSNLLLAVLVSHMVPWLRCGIPRALAKFHCGENIPNELLELEDFTIPALKPKKMVLETKPLVEEHPEEESEDSDIPVMDVPQPLPEEPVDSGSGEFKIDNEPPSSSSISEPPVPKKKKHKPKPKQKVRKPKKSAPEPPRVRLLTLDPNAGQRHQYVPPPPSYQPRPMRFGNVWDIDPNAWQNRPKPQPQAPPPQPQPQEPRYVFVASSKKDTFPQMEEKSTSSLSDFEFTATQHRPMPYADQFPLDEELNKRVAKALGDYDDLPEPGNLGDKPSYRRPPVSLSYQPPDVDIPRIDLNRKQERPKKEDSSMSSGPDWKPTIKNMKGNRIVAVKDDEMKKKKNQLQLREIKPKGNN</sequence>
<dbReference type="OrthoDB" id="10489355at2759"/>
<dbReference type="RefSeq" id="XP_001329622.1">
    <property type="nucleotide sequence ID" value="XM_001329587.1"/>
</dbReference>
<dbReference type="KEGG" id="tva:4775504"/>
<evidence type="ECO:0000313" key="3">
    <source>
        <dbReference type="Proteomes" id="UP000001542"/>
    </source>
</evidence>
<gene>
    <name evidence="2" type="ORF">TVAG_494290</name>
</gene>
<dbReference type="AlphaFoldDB" id="A2DQ60"/>
<accession>A2DQ60</accession>
<feature type="compositionally biased region" description="Acidic residues" evidence="1">
    <location>
        <begin position="910"/>
        <end position="919"/>
    </location>
</feature>
<reference evidence="2" key="1">
    <citation type="submission" date="2006-10" db="EMBL/GenBank/DDBJ databases">
        <authorList>
            <person name="Amadeo P."/>
            <person name="Zhao Q."/>
            <person name="Wortman J."/>
            <person name="Fraser-Liggett C."/>
            <person name="Carlton J."/>
        </authorList>
    </citation>
    <scope>NUCLEOTIDE SEQUENCE</scope>
    <source>
        <strain evidence="2">G3</strain>
    </source>
</reference>
<evidence type="ECO:0000256" key="1">
    <source>
        <dbReference type="SAM" id="MobiDB-lite"/>
    </source>
</evidence>
<feature type="compositionally biased region" description="Basic residues" evidence="1">
    <location>
        <begin position="959"/>
        <end position="977"/>
    </location>
</feature>
<feature type="region of interest" description="Disordered" evidence="1">
    <location>
        <begin position="1101"/>
        <end position="1199"/>
    </location>
</feature>
<reference evidence="2" key="2">
    <citation type="journal article" date="2007" name="Science">
        <title>Draft genome sequence of the sexually transmitted pathogen Trichomonas vaginalis.</title>
        <authorList>
            <person name="Carlton J.M."/>
            <person name="Hirt R.P."/>
            <person name="Silva J.C."/>
            <person name="Delcher A.L."/>
            <person name="Schatz M."/>
            <person name="Zhao Q."/>
            <person name="Wortman J.R."/>
            <person name="Bidwell S.L."/>
            <person name="Alsmark U.C.M."/>
            <person name="Besteiro S."/>
            <person name="Sicheritz-Ponten T."/>
            <person name="Noel C.J."/>
            <person name="Dacks J.B."/>
            <person name="Foster P.G."/>
            <person name="Simillion C."/>
            <person name="Van de Peer Y."/>
            <person name="Miranda-Saavedra D."/>
            <person name="Barton G.J."/>
            <person name="Westrop G.D."/>
            <person name="Mueller S."/>
            <person name="Dessi D."/>
            <person name="Fiori P.L."/>
            <person name="Ren Q."/>
            <person name="Paulsen I."/>
            <person name="Zhang H."/>
            <person name="Bastida-Corcuera F.D."/>
            <person name="Simoes-Barbosa A."/>
            <person name="Brown M.T."/>
            <person name="Hayes R.D."/>
            <person name="Mukherjee M."/>
            <person name="Okumura C.Y."/>
            <person name="Schneider R."/>
            <person name="Smith A.J."/>
            <person name="Vanacova S."/>
            <person name="Villalvazo M."/>
            <person name="Haas B.J."/>
            <person name="Pertea M."/>
            <person name="Feldblyum T.V."/>
            <person name="Utterback T.R."/>
            <person name="Shu C.L."/>
            <person name="Osoegawa K."/>
            <person name="de Jong P.J."/>
            <person name="Hrdy I."/>
            <person name="Horvathova L."/>
            <person name="Zubacova Z."/>
            <person name="Dolezal P."/>
            <person name="Malik S.B."/>
            <person name="Logsdon J.M. Jr."/>
            <person name="Henze K."/>
            <person name="Gupta A."/>
            <person name="Wang C.C."/>
            <person name="Dunne R.L."/>
            <person name="Upcroft J.A."/>
            <person name="Upcroft P."/>
            <person name="White O."/>
            <person name="Salzberg S.L."/>
            <person name="Tang P."/>
            <person name="Chiu C.-H."/>
            <person name="Lee Y.-S."/>
            <person name="Embley T.M."/>
            <person name="Coombs G.H."/>
            <person name="Mottram J.C."/>
            <person name="Tachezy J."/>
            <person name="Fraser-Liggett C.M."/>
            <person name="Johnson P.J."/>
        </authorList>
    </citation>
    <scope>NUCLEOTIDE SEQUENCE [LARGE SCALE GENOMIC DNA]</scope>
    <source>
        <strain evidence="2">G3</strain>
    </source>
</reference>
<dbReference type="InterPro" id="IPR011044">
    <property type="entry name" value="Quino_amine_DH_bsu"/>
</dbReference>
<feature type="region of interest" description="Disordered" evidence="1">
    <location>
        <begin position="907"/>
        <end position="1048"/>
    </location>
</feature>
<dbReference type="SUPFAM" id="SSF50969">
    <property type="entry name" value="YVTN repeat-like/Quinoprotein amine dehydrogenase"/>
    <property type="match status" value="1"/>
</dbReference>
<evidence type="ECO:0000313" key="2">
    <source>
        <dbReference type="EMBL" id="EAY17487.1"/>
    </source>
</evidence>
<organism evidence="2 3">
    <name type="scientific">Trichomonas vaginalis (strain ATCC PRA-98 / G3)</name>
    <dbReference type="NCBI Taxonomy" id="412133"/>
    <lineage>
        <taxon>Eukaryota</taxon>
        <taxon>Metamonada</taxon>
        <taxon>Parabasalia</taxon>
        <taxon>Trichomonadida</taxon>
        <taxon>Trichomonadidae</taxon>
        <taxon>Trichomonas</taxon>
    </lineage>
</organism>
<protein>
    <submittedName>
        <fullName evidence="2">Uncharacterized protein</fullName>
    </submittedName>
</protein>
<feature type="compositionally biased region" description="Pro residues" evidence="1">
    <location>
        <begin position="1030"/>
        <end position="1043"/>
    </location>
</feature>
<dbReference type="InParanoid" id="A2DQ60"/>
<dbReference type="EMBL" id="DS113230">
    <property type="protein sequence ID" value="EAY17487.1"/>
    <property type="molecule type" value="Genomic_DNA"/>
</dbReference>